<dbReference type="Proteomes" id="UP001203423">
    <property type="component" value="Unassembled WGS sequence"/>
</dbReference>
<keyword evidence="3" id="KW-1185">Reference proteome</keyword>
<evidence type="ECO:0000313" key="2">
    <source>
        <dbReference type="EMBL" id="MCL1124315.1"/>
    </source>
</evidence>
<sequence>MVLDAGSTKTKLYLYEYRYVDSLPYEIITETENKVEPGVADVDNIDLDSYLRTIFNDNLVLTIAQFTITEGKTIDDPLLSGIQFYSTAGIRALPESEQATKNAYIDAWIKNWLTTNSIAFNGLTLDVRTLPGEEEASYGWVAVNYLENAFQGTLFGSAEIGGASTQIAYQDDAIPNVSINVANTQYSITGYSYPLGQNVIIDDLYPLDACNLKGYTDTATGDYAECRIAAKTMIDATVTVNTPNAMDVAYYDLLSNYVNSAEFFGLEDDYSLTALQSAAETFCELTWTQAQADSPDVSTHYLPYYCMGAAYQAALLEDSYYLSDAYQTFDPVDSINGTDVDWTIGVLATQSFTLLSE</sequence>
<organism evidence="2 3">
    <name type="scientific">Shewanella surugensis</name>
    <dbReference type="NCBI Taxonomy" id="212020"/>
    <lineage>
        <taxon>Bacteria</taxon>
        <taxon>Pseudomonadati</taxon>
        <taxon>Pseudomonadota</taxon>
        <taxon>Gammaproteobacteria</taxon>
        <taxon>Alteromonadales</taxon>
        <taxon>Shewanellaceae</taxon>
        <taxon>Shewanella</taxon>
    </lineage>
</organism>
<keyword evidence="1" id="KW-0378">Hydrolase</keyword>
<protein>
    <recommendedName>
        <fullName evidence="4">Ectonucleoside triphosphate diphosphohydrolase</fullName>
    </recommendedName>
</protein>
<dbReference type="Pfam" id="PF01150">
    <property type="entry name" value="GDA1_CD39"/>
    <property type="match status" value="2"/>
</dbReference>
<proteinExistence type="predicted"/>
<dbReference type="PANTHER" id="PTHR11782:SF83">
    <property type="entry name" value="GUANOSINE-DIPHOSPHATASE"/>
    <property type="match status" value="1"/>
</dbReference>
<dbReference type="EMBL" id="JAKIKS010000021">
    <property type="protein sequence ID" value="MCL1124315.1"/>
    <property type="molecule type" value="Genomic_DNA"/>
</dbReference>
<dbReference type="Gene3D" id="3.30.420.40">
    <property type="match status" value="1"/>
</dbReference>
<evidence type="ECO:0008006" key="4">
    <source>
        <dbReference type="Google" id="ProtNLM"/>
    </source>
</evidence>
<dbReference type="Gene3D" id="3.30.420.150">
    <property type="entry name" value="Exopolyphosphatase. Domain 2"/>
    <property type="match status" value="1"/>
</dbReference>
<evidence type="ECO:0000256" key="1">
    <source>
        <dbReference type="ARBA" id="ARBA00022801"/>
    </source>
</evidence>
<accession>A0ABT0LAC9</accession>
<comment type="caution">
    <text evidence="2">The sequence shown here is derived from an EMBL/GenBank/DDBJ whole genome shotgun (WGS) entry which is preliminary data.</text>
</comment>
<evidence type="ECO:0000313" key="3">
    <source>
        <dbReference type="Proteomes" id="UP001203423"/>
    </source>
</evidence>
<name>A0ABT0LAC9_9GAMM</name>
<dbReference type="InterPro" id="IPR000407">
    <property type="entry name" value="GDA1_CD39_NTPase"/>
</dbReference>
<reference evidence="2 3" key="1">
    <citation type="submission" date="2022-01" db="EMBL/GenBank/DDBJ databases">
        <title>Whole genome-based taxonomy of the Shewanellaceae.</title>
        <authorList>
            <person name="Martin-Rodriguez A.J."/>
        </authorList>
    </citation>
    <scope>NUCLEOTIDE SEQUENCE [LARGE SCALE GENOMIC DNA]</scope>
    <source>
        <strain evidence="2 3">DSM 17177</strain>
    </source>
</reference>
<gene>
    <name evidence="2" type="ORF">L2764_07475</name>
</gene>
<dbReference type="PANTHER" id="PTHR11782">
    <property type="entry name" value="ADENOSINE/GUANOSINE DIPHOSPHATASE"/>
    <property type="match status" value="1"/>
</dbReference>
<dbReference type="RefSeq" id="WP_248939605.1">
    <property type="nucleotide sequence ID" value="NZ_JAKIKS010000021.1"/>
</dbReference>